<evidence type="ECO:0000313" key="4">
    <source>
        <dbReference type="Proteomes" id="UP001065265"/>
    </source>
</evidence>
<feature type="compositionally biased region" description="Pro residues" evidence="1">
    <location>
        <begin position="113"/>
        <end position="129"/>
    </location>
</feature>
<organism evidence="3 4">
    <name type="scientific">Qipengyuania spongiae</name>
    <dbReference type="NCBI Taxonomy" id="2909673"/>
    <lineage>
        <taxon>Bacteria</taxon>
        <taxon>Pseudomonadati</taxon>
        <taxon>Pseudomonadota</taxon>
        <taxon>Alphaproteobacteria</taxon>
        <taxon>Sphingomonadales</taxon>
        <taxon>Erythrobacteraceae</taxon>
        <taxon>Qipengyuania</taxon>
    </lineage>
</organism>
<keyword evidence="2" id="KW-0472">Membrane</keyword>
<protein>
    <submittedName>
        <fullName evidence="3">LapA family protein</fullName>
    </submittedName>
</protein>
<feature type="compositionally biased region" description="Basic and acidic residues" evidence="1">
    <location>
        <begin position="137"/>
        <end position="150"/>
    </location>
</feature>
<dbReference type="EMBL" id="CP092471">
    <property type="protein sequence ID" value="UVI38656.1"/>
    <property type="molecule type" value="Genomic_DNA"/>
</dbReference>
<keyword evidence="4" id="KW-1185">Reference proteome</keyword>
<accession>A0ABY5T002</accession>
<keyword evidence="2" id="KW-0812">Transmembrane</keyword>
<feature type="transmembrane region" description="Helical" evidence="2">
    <location>
        <begin position="44"/>
        <end position="60"/>
    </location>
</feature>
<keyword evidence="2" id="KW-1133">Transmembrane helix</keyword>
<gene>
    <name evidence="3" type="ORF">L1F33_10390</name>
</gene>
<sequence length="150" mass="16198">MQILRTAFWILILVALLVFTAFNWKPVEVKLWENMIVETKVPALVILAFLLGLVPTWLLHRGTKWRLERRISQLESAARTTAASRAAPAGIAADPAVLAREDAAAAPVVEPAPVRPEPVAPAAPGPLDPARPVDPADPDHQGAPDTTDRV</sequence>
<name>A0ABY5T002_9SPHN</name>
<evidence type="ECO:0000256" key="1">
    <source>
        <dbReference type="SAM" id="MobiDB-lite"/>
    </source>
</evidence>
<feature type="region of interest" description="Disordered" evidence="1">
    <location>
        <begin position="108"/>
        <end position="150"/>
    </location>
</feature>
<feature type="transmembrane region" description="Helical" evidence="2">
    <location>
        <begin position="7"/>
        <end position="24"/>
    </location>
</feature>
<evidence type="ECO:0000313" key="3">
    <source>
        <dbReference type="EMBL" id="UVI38656.1"/>
    </source>
</evidence>
<reference evidence="3" key="1">
    <citation type="submission" date="2022-02" db="EMBL/GenBank/DDBJ databases">
        <title>Qipengyuania spongiae sp. nov., isolated from marine sponge.</title>
        <authorList>
            <person name="Li Z."/>
            <person name="Zhang M."/>
        </authorList>
    </citation>
    <scope>NUCLEOTIDE SEQUENCE</scope>
    <source>
        <strain evidence="3">PHS-Z21</strain>
    </source>
</reference>
<dbReference type="RefSeq" id="WP_265557829.1">
    <property type="nucleotide sequence ID" value="NZ_CP092471.1"/>
</dbReference>
<dbReference type="Proteomes" id="UP001065265">
    <property type="component" value="Chromosome"/>
</dbReference>
<evidence type="ECO:0000256" key="2">
    <source>
        <dbReference type="SAM" id="Phobius"/>
    </source>
</evidence>
<proteinExistence type="predicted"/>